<evidence type="ECO:0000313" key="9">
    <source>
        <dbReference type="Proteomes" id="UP000324800"/>
    </source>
</evidence>
<evidence type="ECO:0000256" key="1">
    <source>
        <dbReference type="ARBA" id="ARBA00010935"/>
    </source>
</evidence>
<reference evidence="8 9" key="1">
    <citation type="submission" date="2019-03" db="EMBL/GenBank/DDBJ databases">
        <title>Single cell metagenomics reveals metabolic interactions within the superorganism composed of flagellate Streblomastix strix and complex community of Bacteroidetes bacteria on its surface.</title>
        <authorList>
            <person name="Treitli S.C."/>
            <person name="Kolisko M."/>
            <person name="Husnik F."/>
            <person name="Keeling P."/>
            <person name="Hampl V."/>
        </authorList>
    </citation>
    <scope>NUCLEOTIDE SEQUENCE [LARGE SCALE GENOMIC DNA]</scope>
    <source>
        <strain evidence="8">ST1C</strain>
    </source>
</reference>
<evidence type="ECO:0000256" key="3">
    <source>
        <dbReference type="ARBA" id="ARBA00022803"/>
    </source>
</evidence>
<dbReference type="InterPro" id="IPR040364">
    <property type="entry name" value="TTC21A/TTC21B"/>
</dbReference>
<organism evidence="8 9">
    <name type="scientific">Streblomastix strix</name>
    <dbReference type="NCBI Taxonomy" id="222440"/>
    <lineage>
        <taxon>Eukaryota</taxon>
        <taxon>Metamonada</taxon>
        <taxon>Preaxostyla</taxon>
        <taxon>Oxymonadida</taxon>
        <taxon>Streblomastigidae</taxon>
        <taxon>Streblomastix</taxon>
    </lineage>
</organism>
<dbReference type="GO" id="GO:0035721">
    <property type="term" value="P:intraciliary retrograde transport"/>
    <property type="evidence" value="ECO:0007669"/>
    <property type="project" value="TreeGrafter"/>
</dbReference>
<dbReference type="InterPro" id="IPR056834">
    <property type="entry name" value="ARM_TT21_C"/>
</dbReference>
<dbReference type="InterPro" id="IPR019734">
    <property type="entry name" value="TPR_rpt"/>
</dbReference>
<dbReference type="PANTHER" id="PTHR14699">
    <property type="entry name" value="STI2 PROTEIN-RELATED"/>
    <property type="match status" value="1"/>
</dbReference>
<dbReference type="Pfam" id="PF25068">
    <property type="entry name" value="ARM_TT21_4th"/>
    <property type="match status" value="1"/>
</dbReference>
<feature type="region of interest" description="Disordered" evidence="4">
    <location>
        <begin position="33"/>
        <end position="70"/>
    </location>
</feature>
<keyword evidence="3" id="KW-0802">TPR repeat</keyword>
<dbReference type="OrthoDB" id="10259630at2759"/>
<dbReference type="GO" id="GO:0061512">
    <property type="term" value="P:protein localization to cilium"/>
    <property type="evidence" value="ECO:0007669"/>
    <property type="project" value="TreeGrafter"/>
</dbReference>
<evidence type="ECO:0000259" key="6">
    <source>
        <dbReference type="Pfam" id="PF25064"/>
    </source>
</evidence>
<dbReference type="InterPro" id="IPR011990">
    <property type="entry name" value="TPR-like_helical_dom_sf"/>
</dbReference>
<dbReference type="InterPro" id="IPR056836">
    <property type="entry name" value="ARM_TT21_4th"/>
</dbReference>
<feature type="compositionally biased region" description="Basic residues" evidence="4">
    <location>
        <begin position="862"/>
        <end position="872"/>
    </location>
</feature>
<feature type="compositionally biased region" description="Polar residues" evidence="4">
    <location>
        <begin position="36"/>
        <end position="47"/>
    </location>
</feature>
<feature type="region of interest" description="Disordered" evidence="4">
    <location>
        <begin position="274"/>
        <end position="320"/>
    </location>
</feature>
<evidence type="ECO:0000256" key="4">
    <source>
        <dbReference type="SAM" id="MobiDB-lite"/>
    </source>
</evidence>
<sequence>MGQALVRSRIPQDIEEGKKMLLNTLSMPGVCLRTNPIESSNPDSVTASEKKGRQKQIQQQQTQKDKDLDTENLIISPRDKTLLFIELAQLHMKKKEWEQAFRYLEQGRTELSGLPEETSIVLVEADAFLQQGDLTNAIKQLEQVSQDDQQYRQAQLKLADALLSHKGDKEGFMRVQRQLMETELKQQQQQQVLASSKLSGGDLQQSQVPIQSSASAQIAGLVQLGDALVRVREVERGLELYFLALHQLWGGKLGAEAQLKATRLLAGGKNGEGIGRGRDGAEHRRVKISKKNEQDNDDWDANDDVDEVDEGDNISDDNWGKEGFGKSNLQEFGEVNELSAEELNEVGLSEVALEIKIGRTLVALHNFRRAVEFYRKCIQRQQEGKHIDSDLRQVSQRTPLRRELARLYIKLRDFSDAENIISVSINEIDSEEAQKRGGAANIEDGYDDDDINQIFSVEHSKETVADILVMGDVLMSMGRLDEASVMIQRAITIQQQILTHLTRIGADAAAEPNEEDSLLGSERAQTELGIGSGSLSGLDHESVDDPSREGSRRGLEHFIMAELCLHRANLFELRGDSDEAGRSYSEALQNDKGSMQALKALSKLLMATGNYDACEDNCEQMLRVDPNNEDALMMLADVKFRKKDFKDTADKFHGLLDENPRHYTALHKTIQLLYRAGDMNQIPPLLDAAKRESLRATGSIEPGLNFCFGCYQRYRYDNRSALDHFNLCRRDITWGIPAASQMARIYLSSEFDRTSKAGPAYDSSQQSQTIDKDEADGLITALTLIREAQGMINKEDSTGQSKVRKNSLITAQGASRTVGGQTVTSSEMLDLQVLEFYILVALEFGGIQLDDFGGAFNEGVGRNKKKKDKRKKEEKDGDADIDGPRNDVSFHLQSLEEKREQLTDVIGVPVLLGLAHYYTRKGVDQKSKTYLKSITQFSPIPPLFEEFERAYLMLAQIYIKAKKFDIPEDYCKKCIALNKSSATAHELLGYVFEQEKSFVNAAENYEQCWKLREKTDPVIGYMLAFNYMKGNRFLDAITISKQVLEKSSSYTRIKSEILERSRSLLRLPLPGKKQDSSSTSSDVNTNENVFLGGGTKKVSQPPQ</sequence>
<dbReference type="Proteomes" id="UP000324800">
    <property type="component" value="Unassembled WGS sequence"/>
</dbReference>
<name>A0A5J4X0D1_9EUKA</name>
<comment type="similarity">
    <text evidence="1">Belongs to the TTC21 family.</text>
</comment>
<feature type="compositionally biased region" description="Acidic residues" evidence="4">
    <location>
        <begin position="295"/>
        <end position="315"/>
    </location>
</feature>
<feature type="compositionally biased region" description="Low complexity" evidence="4">
    <location>
        <begin position="1068"/>
        <end position="1089"/>
    </location>
</feature>
<dbReference type="GO" id="GO:0030991">
    <property type="term" value="C:intraciliary transport particle A"/>
    <property type="evidence" value="ECO:0007669"/>
    <property type="project" value="TreeGrafter"/>
</dbReference>
<evidence type="ECO:0000259" key="5">
    <source>
        <dbReference type="Pfam" id="PF25063"/>
    </source>
</evidence>
<keyword evidence="2" id="KW-0677">Repeat</keyword>
<feature type="domain" description="Tetratricopeptide repeat protein 21A/21B fifth ARM repeats" evidence="6">
    <location>
        <begin position="629"/>
        <end position="747"/>
    </location>
</feature>
<dbReference type="Pfam" id="PF25063">
    <property type="entry name" value="ARM_TT21_C"/>
    <property type="match status" value="1"/>
</dbReference>
<dbReference type="InterPro" id="IPR056835">
    <property type="entry name" value="ARM_TT21_5th"/>
</dbReference>
<dbReference type="AlphaFoldDB" id="A0A5J4X0D1"/>
<gene>
    <name evidence="8" type="ORF">EZS28_004557</name>
</gene>
<dbReference type="Gene3D" id="1.25.40.10">
    <property type="entry name" value="Tetratricopeptide repeat domain"/>
    <property type="match status" value="3"/>
</dbReference>
<dbReference type="SMART" id="SM00028">
    <property type="entry name" value="TPR"/>
    <property type="match status" value="8"/>
</dbReference>
<proteinExistence type="inferred from homology"/>
<evidence type="ECO:0000313" key="8">
    <source>
        <dbReference type="EMBL" id="KAA6399919.1"/>
    </source>
</evidence>
<dbReference type="PANTHER" id="PTHR14699:SF0">
    <property type="entry name" value="TETRATRICOPEPTIDE REPEAT PROTEIN 21 HOMOLOG"/>
    <property type="match status" value="1"/>
</dbReference>
<feature type="region of interest" description="Disordered" evidence="4">
    <location>
        <begin position="530"/>
        <end position="551"/>
    </location>
</feature>
<feature type="domain" description="Tetratricopeptide repeat protein 21A/21B fourth ARM" evidence="7">
    <location>
        <begin position="355"/>
        <end position="432"/>
    </location>
</feature>
<accession>A0A5J4X0D1</accession>
<dbReference type="EMBL" id="SNRW01000655">
    <property type="protein sequence ID" value="KAA6399919.1"/>
    <property type="molecule type" value="Genomic_DNA"/>
</dbReference>
<dbReference type="SUPFAM" id="SSF48452">
    <property type="entry name" value="TPR-like"/>
    <property type="match status" value="3"/>
</dbReference>
<comment type="caution">
    <text evidence="8">The sequence shown here is derived from an EMBL/GenBank/DDBJ whole genome shotgun (WGS) entry which is preliminary data.</text>
</comment>
<dbReference type="Pfam" id="PF25064">
    <property type="entry name" value="ARM_TT21_5th"/>
    <property type="match status" value="1"/>
</dbReference>
<feature type="region of interest" description="Disordered" evidence="4">
    <location>
        <begin position="860"/>
        <end position="885"/>
    </location>
</feature>
<evidence type="ECO:0000259" key="7">
    <source>
        <dbReference type="Pfam" id="PF25068"/>
    </source>
</evidence>
<feature type="compositionally biased region" description="Basic and acidic residues" evidence="4">
    <location>
        <begin position="538"/>
        <end position="551"/>
    </location>
</feature>
<dbReference type="Pfam" id="PF25058">
    <property type="entry name" value="ARM_TT21"/>
    <property type="match status" value="1"/>
</dbReference>
<evidence type="ECO:0000256" key="2">
    <source>
        <dbReference type="ARBA" id="ARBA00022737"/>
    </source>
</evidence>
<dbReference type="GO" id="GO:0005929">
    <property type="term" value="C:cilium"/>
    <property type="evidence" value="ECO:0007669"/>
    <property type="project" value="GOC"/>
</dbReference>
<protein>
    <submittedName>
        <fullName evidence="8">Putative Tetratricopeptide repeat protein 21B</fullName>
    </submittedName>
</protein>
<feature type="region of interest" description="Disordered" evidence="4">
    <location>
        <begin position="1068"/>
        <end position="1103"/>
    </location>
</feature>
<feature type="domain" description="Tetratricopeptide repeat protein 21A/21B C-terminal ARM" evidence="5">
    <location>
        <begin position="886"/>
        <end position="1062"/>
    </location>
</feature>